<dbReference type="AlphaFoldDB" id="A0A1K2HSX1"/>
<dbReference type="PANTHER" id="PTHR43391:SF14">
    <property type="entry name" value="DEHYDROGENASE_REDUCTASE SDR FAMILY PROTEIN 7-LIKE"/>
    <property type="match status" value="1"/>
</dbReference>
<keyword evidence="4" id="KW-0472">Membrane</keyword>
<dbReference type="RefSeq" id="WP_072338692.1">
    <property type="nucleotide sequence ID" value="NZ_FPKU01000001.1"/>
</dbReference>
<protein>
    <submittedName>
        <fullName evidence="5">Short-chain dehydrogenase</fullName>
    </submittedName>
</protein>
<keyword evidence="4" id="KW-1133">Transmembrane helix</keyword>
<evidence type="ECO:0000256" key="4">
    <source>
        <dbReference type="SAM" id="Phobius"/>
    </source>
</evidence>
<name>A0A1K2HSX1_9HYPH</name>
<keyword evidence="3" id="KW-0560">Oxidoreductase</keyword>
<dbReference type="InterPro" id="IPR036291">
    <property type="entry name" value="NAD(P)-bd_dom_sf"/>
</dbReference>
<feature type="transmembrane region" description="Helical" evidence="4">
    <location>
        <begin position="6"/>
        <end position="26"/>
    </location>
</feature>
<proteinExistence type="inferred from homology"/>
<dbReference type="Gene3D" id="3.40.50.720">
    <property type="entry name" value="NAD(P)-binding Rossmann-like Domain"/>
    <property type="match status" value="1"/>
</dbReference>
<dbReference type="STRING" id="665118.SAMN02983003_0357"/>
<evidence type="ECO:0000256" key="1">
    <source>
        <dbReference type="ARBA" id="ARBA00006484"/>
    </source>
</evidence>
<dbReference type="InterPro" id="IPR002347">
    <property type="entry name" value="SDR_fam"/>
</dbReference>
<dbReference type="PROSITE" id="PS00061">
    <property type="entry name" value="ADH_SHORT"/>
    <property type="match status" value="1"/>
</dbReference>
<dbReference type="GO" id="GO:0016491">
    <property type="term" value="F:oxidoreductase activity"/>
    <property type="evidence" value="ECO:0007669"/>
    <property type="project" value="UniProtKB-KW"/>
</dbReference>
<evidence type="ECO:0000256" key="3">
    <source>
        <dbReference type="ARBA" id="ARBA00023002"/>
    </source>
</evidence>
<dbReference type="PANTHER" id="PTHR43391">
    <property type="entry name" value="RETINOL DEHYDROGENASE-RELATED"/>
    <property type="match status" value="1"/>
</dbReference>
<evidence type="ECO:0000313" key="5">
    <source>
        <dbReference type="EMBL" id="SFZ81176.1"/>
    </source>
</evidence>
<gene>
    <name evidence="5" type="ORF">SAMN02983003_0357</name>
</gene>
<dbReference type="GO" id="GO:0005829">
    <property type="term" value="C:cytosol"/>
    <property type="evidence" value="ECO:0007669"/>
    <property type="project" value="TreeGrafter"/>
</dbReference>
<dbReference type="PRINTS" id="PR00081">
    <property type="entry name" value="GDHRDH"/>
</dbReference>
<dbReference type="Pfam" id="PF00106">
    <property type="entry name" value="adh_short"/>
    <property type="match status" value="1"/>
</dbReference>
<accession>A0A1K2HSX1</accession>
<sequence length="252" mass="27329">MAQPPGIVWIIGGGSGIGAAVARLMAERGWTVIISGRRQDRLADVASDNARIHTLALDVTNAGAVSVAVQRIAARHGRIDLVLFGAAAWEPMPVGDYGLEKFSTIVDTNFMGFVRVANAAIAQFRRQGGGQLAAIASVAGYFGLPRAAAYSSTKAAMINLLETMRTELAPERIVVRMIAPGFVKSEATARNDFSMPFLMETDDAARRIVDGLTGSERFEIAFPLRMVWLMKAIRLLPYPMFFAAMTRLIRKV</sequence>
<evidence type="ECO:0000256" key="2">
    <source>
        <dbReference type="ARBA" id="ARBA00022857"/>
    </source>
</evidence>
<organism evidence="5 6">
    <name type="scientific">Devosia enhydra</name>
    <dbReference type="NCBI Taxonomy" id="665118"/>
    <lineage>
        <taxon>Bacteria</taxon>
        <taxon>Pseudomonadati</taxon>
        <taxon>Pseudomonadota</taxon>
        <taxon>Alphaproteobacteria</taxon>
        <taxon>Hyphomicrobiales</taxon>
        <taxon>Devosiaceae</taxon>
        <taxon>Devosia</taxon>
    </lineage>
</organism>
<dbReference type="Proteomes" id="UP000183447">
    <property type="component" value="Unassembled WGS sequence"/>
</dbReference>
<dbReference type="OrthoDB" id="335726at2"/>
<comment type="similarity">
    <text evidence="1">Belongs to the short-chain dehydrogenases/reductases (SDR) family.</text>
</comment>
<keyword evidence="6" id="KW-1185">Reference proteome</keyword>
<reference evidence="5 6" key="1">
    <citation type="submission" date="2016-11" db="EMBL/GenBank/DDBJ databases">
        <authorList>
            <person name="Jaros S."/>
            <person name="Januszkiewicz K."/>
            <person name="Wedrychowicz H."/>
        </authorList>
    </citation>
    <scope>NUCLEOTIDE SEQUENCE [LARGE SCALE GENOMIC DNA]</scope>
    <source>
        <strain evidence="5 6">ATCC 23634</strain>
    </source>
</reference>
<keyword evidence="4" id="KW-0812">Transmembrane</keyword>
<keyword evidence="2" id="KW-0521">NADP</keyword>
<evidence type="ECO:0000313" key="6">
    <source>
        <dbReference type="Proteomes" id="UP000183447"/>
    </source>
</evidence>
<dbReference type="EMBL" id="FPKU01000001">
    <property type="protein sequence ID" value="SFZ81176.1"/>
    <property type="molecule type" value="Genomic_DNA"/>
</dbReference>
<dbReference type="InterPro" id="IPR020904">
    <property type="entry name" value="Sc_DH/Rdtase_CS"/>
</dbReference>
<dbReference type="SUPFAM" id="SSF51735">
    <property type="entry name" value="NAD(P)-binding Rossmann-fold domains"/>
    <property type="match status" value="1"/>
</dbReference>